<protein>
    <submittedName>
        <fullName evidence="2">Uncharacterized protein</fullName>
    </submittedName>
</protein>
<comment type="caution">
    <text evidence="2">The sequence shown here is derived from an EMBL/GenBank/DDBJ whole genome shotgun (WGS) entry which is preliminary data.</text>
</comment>
<gene>
    <name evidence="2" type="ORF">BG015_002604</name>
</gene>
<dbReference type="EMBL" id="JAAAUQ010001526">
    <property type="protein sequence ID" value="KAF9137806.1"/>
    <property type="molecule type" value="Genomic_DNA"/>
</dbReference>
<name>A0A9P5RND5_9FUNG</name>
<organism evidence="2 3">
    <name type="scientific">Linnemannia schmuckeri</name>
    <dbReference type="NCBI Taxonomy" id="64567"/>
    <lineage>
        <taxon>Eukaryota</taxon>
        <taxon>Fungi</taxon>
        <taxon>Fungi incertae sedis</taxon>
        <taxon>Mucoromycota</taxon>
        <taxon>Mortierellomycotina</taxon>
        <taxon>Mortierellomycetes</taxon>
        <taxon>Mortierellales</taxon>
        <taxon>Mortierellaceae</taxon>
        <taxon>Linnemannia</taxon>
    </lineage>
</organism>
<dbReference type="OrthoDB" id="2436092at2759"/>
<keyword evidence="3" id="KW-1185">Reference proteome</keyword>
<accession>A0A9P5RND5</accession>
<keyword evidence="1" id="KW-0732">Signal</keyword>
<evidence type="ECO:0000313" key="3">
    <source>
        <dbReference type="Proteomes" id="UP000748756"/>
    </source>
</evidence>
<feature type="chain" id="PRO_5040461349" evidence="1">
    <location>
        <begin position="27"/>
        <end position="142"/>
    </location>
</feature>
<dbReference type="Proteomes" id="UP000748756">
    <property type="component" value="Unassembled WGS sequence"/>
</dbReference>
<sequence>MTNKHWILSVLITLLSVLSLWYPVYAMDDACARIMVVTSPNYDNYTVGEELTVDIYIRDEKWKRLNPYTKIYIEKNHPKPAFKKYLGRARGRDLENPSSKFHFTLKEEWLTSAQKDVPYHVRVAWDKPEPCHEFSEDFFFHR</sequence>
<feature type="signal peptide" evidence="1">
    <location>
        <begin position="1"/>
        <end position="26"/>
    </location>
</feature>
<evidence type="ECO:0000313" key="2">
    <source>
        <dbReference type="EMBL" id="KAF9137806.1"/>
    </source>
</evidence>
<dbReference type="AlphaFoldDB" id="A0A9P5RND5"/>
<reference evidence="2" key="1">
    <citation type="journal article" date="2020" name="Fungal Divers.">
        <title>Resolving the Mortierellaceae phylogeny through synthesis of multi-gene phylogenetics and phylogenomics.</title>
        <authorList>
            <person name="Vandepol N."/>
            <person name="Liber J."/>
            <person name="Desiro A."/>
            <person name="Na H."/>
            <person name="Kennedy M."/>
            <person name="Barry K."/>
            <person name="Grigoriev I.V."/>
            <person name="Miller A.N."/>
            <person name="O'Donnell K."/>
            <person name="Stajich J.E."/>
            <person name="Bonito G."/>
        </authorList>
    </citation>
    <scope>NUCLEOTIDE SEQUENCE</scope>
    <source>
        <strain evidence="2">NRRL 6426</strain>
    </source>
</reference>
<evidence type="ECO:0000256" key="1">
    <source>
        <dbReference type="SAM" id="SignalP"/>
    </source>
</evidence>
<proteinExistence type="predicted"/>